<protein>
    <submittedName>
        <fullName evidence="1">Uncharacterized protein</fullName>
    </submittedName>
</protein>
<dbReference type="AlphaFoldDB" id="A0AAV2YRY5"/>
<evidence type="ECO:0000313" key="1">
    <source>
        <dbReference type="EMBL" id="DAZ96068.1"/>
    </source>
</evidence>
<reference evidence="1" key="1">
    <citation type="submission" date="2022-11" db="EMBL/GenBank/DDBJ databases">
        <authorList>
            <person name="Morgan W.R."/>
            <person name="Tartar A."/>
        </authorList>
    </citation>
    <scope>NUCLEOTIDE SEQUENCE</scope>
    <source>
        <strain evidence="1">ARSEF 373</strain>
    </source>
</reference>
<dbReference type="PANTHER" id="PTHR34415:SF1">
    <property type="entry name" value="INTEGRASE CATALYTIC DOMAIN-CONTAINING PROTEIN"/>
    <property type="match status" value="1"/>
</dbReference>
<sequence>MLNELYKNVVSITKYQMFKMKHATPGVVECREEPDSKPVTSDLRRSSNGIQVSVERALQLLDQIEQL</sequence>
<dbReference type="Proteomes" id="UP001146120">
    <property type="component" value="Unassembled WGS sequence"/>
</dbReference>
<organism evidence="1 2">
    <name type="scientific">Lagenidium giganteum</name>
    <dbReference type="NCBI Taxonomy" id="4803"/>
    <lineage>
        <taxon>Eukaryota</taxon>
        <taxon>Sar</taxon>
        <taxon>Stramenopiles</taxon>
        <taxon>Oomycota</taxon>
        <taxon>Peronosporomycetes</taxon>
        <taxon>Pythiales</taxon>
        <taxon>Pythiaceae</taxon>
    </lineage>
</organism>
<reference evidence="1" key="2">
    <citation type="journal article" date="2023" name="Microbiol Resour">
        <title>Decontamination and Annotation of the Draft Genome Sequence of the Oomycete Lagenidium giganteum ARSEF 373.</title>
        <authorList>
            <person name="Morgan W.R."/>
            <person name="Tartar A."/>
        </authorList>
    </citation>
    <scope>NUCLEOTIDE SEQUENCE</scope>
    <source>
        <strain evidence="1">ARSEF 373</strain>
    </source>
</reference>
<dbReference type="PANTHER" id="PTHR34415">
    <property type="entry name" value="INTEGRASE CATALYTIC DOMAIN-CONTAINING PROTEIN"/>
    <property type="match status" value="1"/>
</dbReference>
<keyword evidence="2" id="KW-1185">Reference proteome</keyword>
<comment type="caution">
    <text evidence="1">The sequence shown here is derived from an EMBL/GenBank/DDBJ whole genome shotgun (WGS) entry which is preliminary data.</text>
</comment>
<proteinExistence type="predicted"/>
<evidence type="ECO:0000313" key="2">
    <source>
        <dbReference type="Proteomes" id="UP001146120"/>
    </source>
</evidence>
<gene>
    <name evidence="1" type="ORF">N0F65_005846</name>
</gene>
<accession>A0AAV2YRY5</accession>
<dbReference type="EMBL" id="DAKRPA010000179">
    <property type="protein sequence ID" value="DAZ96068.1"/>
    <property type="molecule type" value="Genomic_DNA"/>
</dbReference>
<name>A0AAV2YRY5_9STRA</name>